<gene>
    <name evidence="1" type="ORF">NBRC110019_20360</name>
</gene>
<name>A0A9W6B565_9FLAO</name>
<dbReference type="InterPro" id="IPR012334">
    <property type="entry name" value="Pectin_lyas_fold"/>
</dbReference>
<protein>
    <recommendedName>
        <fullName evidence="3">Right handed beta helix domain-containing protein</fullName>
    </recommendedName>
</protein>
<organism evidence="1 2">
    <name type="scientific">Neptunitalea chrysea</name>
    <dbReference type="NCBI Taxonomy" id="1647581"/>
    <lineage>
        <taxon>Bacteria</taxon>
        <taxon>Pseudomonadati</taxon>
        <taxon>Bacteroidota</taxon>
        <taxon>Flavobacteriia</taxon>
        <taxon>Flavobacteriales</taxon>
        <taxon>Flavobacteriaceae</taxon>
        <taxon>Neptunitalea</taxon>
    </lineage>
</organism>
<dbReference type="Proteomes" id="UP001143545">
    <property type="component" value="Unassembled WGS sequence"/>
</dbReference>
<evidence type="ECO:0008006" key="3">
    <source>
        <dbReference type="Google" id="ProtNLM"/>
    </source>
</evidence>
<dbReference type="SUPFAM" id="SSF51126">
    <property type="entry name" value="Pectin lyase-like"/>
    <property type="match status" value="1"/>
</dbReference>
<dbReference type="InterPro" id="IPR006626">
    <property type="entry name" value="PbH1"/>
</dbReference>
<accession>A0A9W6B565</accession>
<sequence length="581" mass="63248">MNYYVITSSFNWSSISTSYADSIWEINQEFDLSSVGTVTLPANVTLRFTNNGCILNASNFIGDNTSIECAFPQQIFQDTSFSGTYRLGTVYPEWFGVYGDGSADDYLAFEKAFELMALSTPVTEVHTLMLSQAYYVTSTITPPCSIEVVGKDGAVLIANHADFANLALLEIVYPFSKVSNIKLSNPYQYVAYDGDRNCAILIKASNVTVDHCIIEKFLQGITVRPPEVGGAEYIDIIITNNQILDNIGVSKEDRGDGITFWGSSGVIANNIVKCMEGQDARIGIHCEALDTNNIDPDFLSYSVIIEGNLVEGPFRRGIVNEGLQGVVISDNVVNGGNTWWGIAVLDQANHTIVSNNHILYDRESTNDAGASWNPKFSAIRIGGGTRNPKHVSVIGNTIHNKGYGHGVVVSAVGNSVNGNTEFIKIQDNTIQSDITFTSEEGKLFVGILLENCKIIEATSNFVDSYYRGIDSYNVEDVYILDNKIYNSVTRGIRHQLPSNSESIQICNNTVRYSNGGGIEVANIDNLLLRGNTINSISGTALMIQSVTGVVQDNVLFGSYGSQNYQGGTNSFTSIDNTNLGI</sequence>
<dbReference type="EMBL" id="BRVP01000013">
    <property type="protein sequence ID" value="GLB52996.1"/>
    <property type="molecule type" value="Genomic_DNA"/>
</dbReference>
<dbReference type="InterPro" id="IPR011050">
    <property type="entry name" value="Pectin_lyase_fold/virulence"/>
</dbReference>
<dbReference type="AlphaFoldDB" id="A0A9W6B565"/>
<reference evidence="1" key="1">
    <citation type="submission" date="2022-07" db="EMBL/GenBank/DDBJ databases">
        <title>Taxonomy of Novel Oxalotrophic and Methylotrophic Bacteria.</title>
        <authorList>
            <person name="Sahin N."/>
            <person name="Tani A."/>
        </authorList>
    </citation>
    <scope>NUCLEOTIDE SEQUENCE</scope>
    <source>
        <strain evidence="1">AM327</strain>
    </source>
</reference>
<comment type="caution">
    <text evidence="1">The sequence shown here is derived from an EMBL/GenBank/DDBJ whole genome shotgun (WGS) entry which is preliminary data.</text>
</comment>
<evidence type="ECO:0000313" key="2">
    <source>
        <dbReference type="Proteomes" id="UP001143545"/>
    </source>
</evidence>
<keyword evidence="2" id="KW-1185">Reference proteome</keyword>
<proteinExistence type="predicted"/>
<dbReference type="SMART" id="SM00710">
    <property type="entry name" value="PbH1"/>
    <property type="match status" value="8"/>
</dbReference>
<dbReference type="Gene3D" id="2.160.20.10">
    <property type="entry name" value="Single-stranded right-handed beta-helix, Pectin lyase-like"/>
    <property type="match status" value="2"/>
</dbReference>
<evidence type="ECO:0000313" key="1">
    <source>
        <dbReference type="EMBL" id="GLB52996.1"/>
    </source>
</evidence>
<dbReference type="RefSeq" id="WP_281754613.1">
    <property type="nucleotide sequence ID" value="NZ_BRVP01000013.1"/>
</dbReference>